<reference evidence="2" key="1">
    <citation type="submission" date="2019-10" db="EMBL/GenBank/DDBJ databases">
        <title>Corvus moneduloides (New Caledonian crow) genome, bCorMon1, primary haplotype.</title>
        <authorList>
            <person name="Rutz C."/>
            <person name="Fungtammasan C."/>
            <person name="Mountcastle J."/>
            <person name="Formenti G."/>
            <person name="Chow W."/>
            <person name="Howe K."/>
            <person name="Steele M.P."/>
            <person name="Fernandes J."/>
            <person name="Gilbert M.T.P."/>
            <person name="Fedrigo O."/>
            <person name="Jarvis E.D."/>
            <person name="Gemmell N."/>
        </authorList>
    </citation>
    <scope>NUCLEOTIDE SEQUENCE [LARGE SCALE GENOMIC DNA]</scope>
</reference>
<dbReference type="Proteomes" id="UP000694553">
    <property type="component" value="Unassembled WGS sequence"/>
</dbReference>
<sequence length="73" mass="8221">ERILVQISAPCTMTLCFTKHGAWQKRHPERVYPTNLGLVGGLQLIKKGATDLKKHTMKKKPVSPELICELIPQ</sequence>
<keyword evidence="2" id="KW-1185">Reference proteome</keyword>
<reference evidence="1" key="3">
    <citation type="submission" date="2025-09" db="UniProtKB">
        <authorList>
            <consortium name="Ensembl"/>
        </authorList>
    </citation>
    <scope>IDENTIFICATION</scope>
</reference>
<accession>A0A8C3DND2</accession>
<name>A0A8C3DND2_CORMO</name>
<protein>
    <submittedName>
        <fullName evidence="1">Uncharacterized protein</fullName>
    </submittedName>
</protein>
<dbReference type="Ensembl" id="ENSCMUT00000008167.2">
    <property type="protein sequence ID" value="ENSCMUP00000007566.1"/>
    <property type="gene ID" value="ENSCMUG00000004975.2"/>
</dbReference>
<evidence type="ECO:0000313" key="2">
    <source>
        <dbReference type="Proteomes" id="UP000694553"/>
    </source>
</evidence>
<dbReference type="AlphaFoldDB" id="A0A8C3DND2"/>
<organism evidence="1 2">
    <name type="scientific">Corvus moneduloides</name>
    <name type="common">New Caledonian crow</name>
    <dbReference type="NCBI Taxonomy" id="1196302"/>
    <lineage>
        <taxon>Eukaryota</taxon>
        <taxon>Metazoa</taxon>
        <taxon>Chordata</taxon>
        <taxon>Craniata</taxon>
        <taxon>Vertebrata</taxon>
        <taxon>Euteleostomi</taxon>
        <taxon>Archelosauria</taxon>
        <taxon>Archosauria</taxon>
        <taxon>Dinosauria</taxon>
        <taxon>Saurischia</taxon>
        <taxon>Theropoda</taxon>
        <taxon>Coelurosauria</taxon>
        <taxon>Aves</taxon>
        <taxon>Neognathae</taxon>
        <taxon>Neoaves</taxon>
        <taxon>Telluraves</taxon>
        <taxon>Australaves</taxon>
        <taxon>Passeriformes</taxon>
        <taxon>Corvoidea</taxon>
        <taxon>Corvidae</taxon>
        <taxon>Corvus</taxon>
    </lineage>
</organism>
<proteinExistence type="predicted"/>
<reference evidence="1" key="2">
    <citation type="submission" date="2025-08" db="UniProtKB">
        <authorList>
            <consortium name="Ensembl"/>
        </authorList>
    </citation>
    <scope>IDENTIFICATION</scope>
</reference>
<evidence type="ECO:0000313" key="1">
    <source>
        <dbReference type="Ensembl" id="ENSCMUP00000007566.1"/>
    </source>
</evidence>